<evidence type="ECO:0000256" key="5">
    <source>
        <dbReference type="ARBA" id="ARBA00022989"/>
    </source>
</evidence>
<evidence type="ECO:0000259" key="9">
    <source>
        <dbReference type="PROSITE" id="PS51123"/>
    </source>
</evidence>
<keyword evidence="10" id="KW-0969">Cilium</keyword>
<dbReference type="Gene3D" id="3.30.1330.60">
    <property type="entry name" value="OmpA-like domain"/>
    <property type="match status" value="1"/>
</dbReference>
<name>A0A7V5H2J4_CALAY</name>
<evidence type="ECO:0000256" key="8">
    <source>
        <dbReference type="SAM" id="Phobius"/>
    </source>
</evidence>
<evidence type="ECO:0000256" key="6">
    <source>
        <dbReference type="ARBA" id="ARBA00023136"/>
    </source>
</evidence>
<evidence type="ECO:0000256" key="7">
    <source>
        <dbReference type="PROSITE-ProRule" id="PRU00473"/>
    </source>
</evidence>
<proteinExistence type="inferred from homology"/>
<dbReference type="PROSITE" id="PS51123">
    <property type="entry name" value="OMPA_2"/>
    <property type="match status" value="1"/>
</dbReference>
<keyword evidence="6 7" id="KW-0472">Membrane</keyword>
<keyword evidence="10" id="KW-0282">Flagellum</keyword>
<evidence type="ECO:0000313" key="10">
    <source>
        <dbReference type="EMBL" id="HHE54502.1"/>
    </source>
</evidence>
<dbReference type="Pfam" id="PF00691">
    <property type="entry name" value="OmpA"/>
    <property type="match status" value="1"/>
</dbReference>
<keyword evidence="4 8" id="KW-0812">Transmembrane</keyword>
<reference evidence="10" key="1">
    <citation type="journal article" date="2020" name="mSystems">
        <title>Genome- and Community-Level Interaction Insights into Carbon Utilization and Element Cycling Functions of Hydrothermarchaeota in Hydrothermal Sediment.</title>
        <authorList>
            <person name="Zhou Z."/>
            <person name="Liu Y."/>
            <person name="Xu W."/>
            <person name="Pan J."/>
            <person name="Luo Z.H."/>
            <person name="Li M."/>
        </authorList>
    </citation>
    <scope>NUCLEOTIDE SEQUENCE [LARGE SCALE GENOMIC DNA]</scope>
    <source>
        <strain evidence="10">HyVt-76</strain>
    </source>
</reference>
<comment type="subcellular location">
    <subcellularLocation>
        <location evidence="1">Cell membrane</location>
        <topology evidence="1">Single-pass membrane protein</topology>
    </subcellularLocation>
</comment>
<dbReference type="InterPro" id="IPR006665">
    <property type="entry name" value="OmpA-like"/>
</dbReference>
<dbReference type="InterPro" id="IPR025713">
    <property type="entry name" value="MotB-like_N_dom"/>
</dbReference>
<comment type="caution">
    <text evidence="10">The sequence shown here is derived from an EMBL/GenBank/DDBJ whole genome shotgun (WGS) entry which is preliminary data.</text>
</comment>
<organism evidence="10">
    <name type="scientific">Caldithrix abyssi</name>
    <dbReference type="NCBI Taxonomy" id="187145"/>
    <lineage>
        <taxon>Bacteria</taxon>
        <taxon>Pseudomonadati</taxon>
        <taxon>Calditrichota</taxon>
        <taxon>Calditrichia</taxon>
        <taxon>Calditrichales</taxon>
        <taxon>Calditrichaceae</taxon>
        <taxon>Caldithrix</taxon>
    </lineage>
</organism>
<dbReference type="InterPro" id="IPR036737">
    <property type="entry name" value="OmpA-like_sf"/>
</dbReference>
<dbReference type="AlphaFoldDB" id="A0A7V5H2J4"/>
<evidence type="ECO:0000256" key="4">
    <source>
        <dbReference type="ARBA" id="ARBA00022692"/>
    </source>
</evidence>
<evidence type="ECO:0000256" key="2">
    <source>
        <dbReference type="ARBA" id="ARBA00008914"/>
    </source>
</evidence>
<dbReference type="GO" id="GO:0005886">
    <property type="term" value="C:plasma membrane"/>
    <property type="evidence" value="ECO:0007669"/>
    <property type="project" value="UniProtKB-SubCell"/>
</dbReference>
<dbReference type="Proteomes" id="UP000886111">
    <property type="component" value="Unassembled WGS sequence"/>
</dbReference>
<protein>
    <submittedName>
        <fullName evidence="10">Flagellar motor protein MotB</fullName>
    </submittedName>
</protein>
<feature type="domain" description="OmpA-like" evidence="9">
    <location>
        <begin position="109"/>
        <end position="230"/>
    </location>
</feature>
<evidence type="ECO:0000256" key="1">
    <source>
        <dbReference type="ARBA" id="ARBA00004162"/>
    </source>
</evidence>
<keyword evidence="5 8" id="KW-1133">Transmembrane helix</keyword>
<dbReference type="InterPro" id="IPR050330">
    <property type="entry name" value="Bact_OuterMem_StrucFunc"/>
</dbReference>
<dbReference type="CDD" id="cd07185">
    <property type="entry name" value="OmpA_C-like"/>
    <property type="match status" value="1"/>
</dbReference>
<dbReference type="SUPFAM" id="SSF103088">
    <property type="entry name" value="OmpA-like"/>
    <property type="match status" value="1"/>
</dbReference>
<keyword evidence="3" id="KW-1003">Cell membrane</keyword>
<comment type="similarity">
    <text evidence="2">Belongs to the MotB family.</text>
</comment>
<dbReference type="EMBL" id="DRTD01000138">
    <property type="protein sequence ID" value="HHE54502.1"/>
    <property type="molecule type" value="Genomic_DNA"/>
</dbReference>
<dbReference type="Pfam" id="PF13677">
    <property type="entry name" value="MotB_plug"/>
    <property type="match status" value="1"/>
</dbReference>
<feature type="transmembrane region" description="Helical" evidence="8">
    <location>
        <begin position="12"/>
        <end position="36"/>
    </location>
</feature>
<dbReference type="PANTHER" id="PTHR30329">
    <property type="entry name" value="STATOR ELEMENT OF FLAGELLAR MOTOR COMPLEX"/>
    <property type="match status" value="1"/>
</dbReference>
<accession>A0A7V5H2J4</accession>
<evidence type="ECO:0000256" key="3">
    <source>
        <dbReference type="ARBA" id="ARBA00022475"/>
    </source>
</evidence>
<sequence length="230" mass="25884">MKKKEDAPKKGAPAWMTTFSDMVTLLMVFFIMILSYSTIELEKFKGAVSSMKGALGILDNMRNTITNEIQTSNQGRQDLKEQVEKKFGKLKELMANEEMASQIALEMDGTGIHIRLGDNILFDPGKAELKPAAFPILKAVAEVVKDDFKQIFVEGHTDNVPIHTAKYPSNWELSAARALSVVRYLHYVQGIDASRLAAVGYGEYRPLVPNTTPENRAKNRRVEIYIRFNE</sequence>
<keyword evidence="10" id="KW-0966">Cell projection</keyword>
<gene>
    <name evidence="10" type="ORF">ENL21_01880</name>
</gene>
<dbReference type="PANTHER" id="PTHR30329:SF21">
    <property type="entry name" value="LIPOPROTEIN YIAD-RELATED"/>
    <property type="match status" value="1"/>
</dbReference>